<dbReference type="RefSeq" id="WP_203966969.1">
    <property type="nucleotide sequence ID" value="NZ_BOPJ01000006.1"/>
</dbReference>
<name>A0ABW8QEZ7_9FLAO</name>
<evidence type="ECO:0000256" key="7">
    <source>
        <dbReference type="ARBA" id="ARBA00022927"/>
    </source>
</evidence>
<dbReference type="NCBIfam" id="TIGR00739">
    <property type="entry name" value="yajC"/>
    <property type="match status" value="1"/>
</dbReference>
<dbReference type="PANTHER" id="PTHR33909">
    <property type="entry name" value="SEC TRANSLOCON ACCESSORY COMPLEX SUBUNIT YAJC"/>
    <property type="match status" value="1"/>
</dbReference>
<comment type="caution">
    <text evidence="12">The sequence shown here is derived from an EMBL/GenBank/DDBJ whole genome shotgun (WGS) entry which is preliminary data.</text>
</comment>
<proteinExistence type="inferred from homology"/>
<dbReference type="PRINTS" id="PR01853">
    <property type="entry name" value="YAJCTRNLCASE"/>
</dbReference>
<accession>A0ABW8QEZ7</accession>
<evidence type="ECO:0000256" key="8">
    <source>
        <dbReference type="ARBA" id="ARBA00022989"/>
    </source>
</evidence>
<evidence type="ECO:0000256" key="4">
    <source>
        <dbReference type="ARBA" id="ARBA00022448"/>
    </source>
</evidence>
<keyword evidence="4" id="KW-0813">Transport</keyword>
<evidence type="ECO:0000313" key="13">
    <source>
        <dbReference type="Proteomes" id="UP001622370"/>
    </source>
</evidence>
<evidence type="ECO:0000256" key="5">
    <source>
        <dbReference type="ARBA" id="ARBA00022475"/>
    </source>
</evidence>
<evidence type="ECO:0000256" key="11">
    <source>
        <dbReference type="SAM" id="Phobius"/>
    </source>
</evidence>
<feature type="transmembrane region" description="Helical" evidence="11">
    <location>
        <begin position="6"/>
        <end position="22"/>
    </location>
</feature>
<evidence type="ECO:0000313" key="12">
    <source>
        <dbReference type="EMBL" id="MFK8294344.1"/>
    </source>
</evidence>
<keyword evidence="6 11" id="KW-0812">Transmembrane</keyword>
<gene>
    <name evidence="12" type="primary">yajC</name>
    <name evidence="12" type="ORF">ACI76L_11155</name>
</gene>
<dbReference type="Pfam" id="PF02699">
    <property type="entry name" value="YajC"/>
    <property type="match status" value="1"/>
</dbReference>
<organism evidence="12 13">
    <name type="scientific">Capnocytophaga stomatis</name>
    <dbReference type="NCBI Taxonomy" id="1848904"/>
    <lineage>
        <taxon>Bacteria</taxon>
        <taxon>Pseudomonadati</taxon>
        <taxon>Bacteroidota</taxon>
        <taxon>Flavobacteriia</taxon>
        <taxon>Flavobacteriales</taxon>
        <taxon>Flavobacteriaceae</taxon>
        <taxon>Capnocytophaga</taxon>
    </lineage>
</organism>
<dbReference type="SMART" id="SM01323">
    <property type="entry name" value="YajC"/>
    <property type="match status" value="1"/>
</dbReference>
<keyword evidence="7" id="KW-0653">Protein transport</keyword>
<evidence type="ECO:0000256" key="2">
    <source>
        <dbReference type="ARBA" id="ARBA00006742"/>
    </source>
</evidence>
<dbReference type="Proteomes" id="UP001622370">
    <property type="component" value="Unassembled WGS sequence"/>
</dbReference>
<evidence type="ECO:0000256" key="10">
    <source>
        <dbReference type="ARBA" id="ARBA00023136"/>
    </source>
</evidence>
<evidence type="ECO:0000256" key="3">
    <source>
        <dbReference type="ARBA" id="ARBA00014962"/>
    </source>
</evidence>
<comment type="subcellular location">
    <subcellularLocation>
        <location evidence="1">Cell membrane</location>
        <topology evidence="1">Single-pass membrane protein</topology>
    </subcellularLocation>
</comment>
<keyword evidence="9" id="KW-0811">Translocation</keyword>
<dbReference type="PANTHER" id="PTHR33909:SF1">
    <property type="entry name" value="SEC TRANSLOCON ACCESSORY COMPLEX SUBUNIT YAJC"/>
    <property type="match status" value="1"/>
</dbReference>
<dbReference type="EMBL" id="JBJGWJ010000010">
    <property type="protein sequence ID" value="MFK8294344.1"/>
    <property type="molecule type" value="Genomic_DNA"/>
</dbReference>
<keyword evidence="5" id="KW-1003">Cell membrane</keyword>
<keyword evidence="8 11" id="KW-1133">Transmembrane helix</keyword>
<evidence type="ECO:0000256" key="1">
    <source>
        <dbReference type="ARBA" id="ARBA00004162"/>
    </source>
</evidence>
<sequence>MEVLNQFGPIILMFAVLYFLMIRPQMKRQKQEKTFVQEMKKGDNVITKSGMHGRIVELTDDSCVIETLAGKIKFERSAISMEMSKKLNAPKEVKK</sequence>
<reference evidence="12 13" key="1">
    <citation type="journal article" date="2016" name="Sci. Rep.">
        <title>Whole genome sequencing identifies a novel species of the genus Capnocytophaga isolated from dog and cat bite wounds in humans.</title>
        <authorList>
            <person name="Zangenah S."/>
            <person name="Abbasi N."/>
            <person name="Andersson A.F."/>
            <person name="Bergman P."/>
        </authorList>
    </citation>
    <scope>NUCLEOTIDE SEQUENCE [LARGE SCALE GENOMIC DNA]</scope>
    <source>
        <strain evidence="12 13">W5</strain>
    </source>
</reference>
<evidence type="ECO:0000256" key="9">
    <source>
        <dbReference type="ARBA" id="ARBA00023010"/>
    </source>
</evidence>
<dbReference type="InterPro" id="IPR003849">
    <property type="entry name" value="Preprotein_translocase_YajC"/>
</dbReference>
<keyword evidence="10 11" id="KW-0472">Membrane</keyword>
<keyword evidence="13" id="KW-1185">Reference proteome</keyword>
<protein>
    <recommendedName>
        <fullName evidence="3">Sec translocon accessory complex subunit YajC</fullName>
    </recommendedName>
</protein>
<evidence type="ECO:0000256" key="6">
    <source>
        <dbReference type="ARBA" id="ARBA00022692"/>
    </source>
</evidence>
<comment type="similarity">
    <text evidence="2">Belongs to the YajC family.</text>
</comment>